<evidence type="ECO:0000313" key="3">
    <source>
        <dbReference type="Proteomes" id="UP000250235"/>
    </source>
</evidence>
<feature type="compositionally biased region" description="Polar residues" evidence="1">
    <location>
        <begin position="8"/>
        <end position="19"/>
    </location>
</feature>
<reference evidence="2 3" key="1">
    <citation type="journal article" date="2015" name="Proc. Natl. Acad. Sci. U.S.A.">
        <title>The resurrection genome of Boea hygrometrica: A blueprint for survival of dehydration.</title>
        <authorList>
            <person name="Xiao L."/>
            <person name="Yang G."/>
            <person name="Zhang L."/>
            <person name="Yang X."/>
            <person name="Zhao S."/>
            <person name="Ji Z."/>
            <person name="Zhou Q."/>
            <person name="Hu M."/>
            <person name="Wang Y."/>
            <person name="Chen M."/>
            <person name="Xu Y."/>
            <person name="Jin H."/>
            <person name="Xiao X."/>
            <person name="Hu G."/>
            <person name="Bao F."/>
            <person name="Hu Y."/>
            <person name="Wan P."/>
            <person name="Li L."/>
            <person name="Deng X."/>
            <person name="Kuang T."/>
            <person name="Xiang C."/>
            <person name="Zhu J.K."/>
            <person name="Oliver M.J."/>
            <person name="He Y."/>
        </authorList>
    </citation>
    <scope>NUCLEOTIDE SEQUENCE [LARGE SCALE GENOMIC DNA]</scope>
    <source>
        <strain evidence="3">cv. XS01</strain>
    </source>
</reference>
<sequence>MNLPPPTVKSQSPCDSGWSQAPVASKIEHAGPLGSLDLNGAGEHDADFIPTGGEDL</sequence>
<feature type="region of interest" description="Disordered" evidence="1">
    <location>
        <begin position="1"/>
        <end position="56"/>
    </location>
</feature>
<evidence type="ECO:0000313" key="2">
    <source>
        <dbReference type="EMBL" id="KZV23661.1"/>
    </source>
</evidence>
<dbReference type="AlphaFoldDB" id="A0A2Z7APA4"/>
<proteinExistence type="predicted"/>
<dbReference type="EMBL" id="KV013406">
    <property type="protein sequence ID" value="KZV23661.1"/>
    <property type="molecule type" value="Genomic_DNA"/>
</dbReference>
<keyword evidence="3" id="KW-1185">Reference proteome</keyword>
<dbReference type="Proteomes" id="UP000250235">
    <property type="component" value="Unassembled WGS sequence"/>
</dbReference>
<gene>
    <name evidence="2" type="ORF">F511_06991</name>
</gene>
<organism evidence="2 3">
    <name type="scientific">Dorcoceras hygrometricum</name>
    <dbReference type="NCBI Taxonomy" id="472368"/>
    <lineage>
        <taxon>Eukaryota</taxon>
        <taxon>Viridiplantae</taxon>
        <taxon>Streptophyta</taxon>
        <taxon>Embryophyta</taxon>
        <taxon>Tracheophyta</taxon>
        <taxon>Spermatophyta</taxon>
        <taxon>Magnoliopsida</taxon>
        <taxon>eudicotyledons</taxon>
        <taxon>Gunneridae</taxon>
        <taxon>Pentapetalae</taxon>
        <taxon>asterids</taxon>
        <taxon>lamiids</taxon>
        <taxon>Lamiales</taxon>
        <taxon>Gesneriaceae</taxon>
        <taxon>Didymocarpoideae</taxon>
        <taxon>Trichosporeae</taxon>
        <taxon>Loxocarpinae</taxon>
        <taxon>Dorcoceras</taxon>
    </lineage>
</organism>
<protein>
    <submittedName>
        <fullName evidence="2">Uncharacterized protein</fullName>
    </submittedName>
</protein>
<name>A0A2Z7APA4_9LAMI</name>
<evidence type="ECO:0000256" key="1">
    <source>
        <dbReference type="SAM" id="MobiDB-lite"/>
    </source>
</evidence>
<accession>A0A2Z7APA4</accession>